<dbReference type="InterPro" id="IPR050179">
    <property type="entry name" value="Trans_hexapeptide_repeat"/>
</dbReference>
<name>A0ABR9V255_9CHRO</name>
<dbReference type="Proteomes" id="UP000651156">
    <property type="component" value="Unassembled WGS sequence"/>
</dbReference>
<sequence length="210" mass="23383">MTSYGPDPNRPYPMVDHRRVCFIKNFIKAPNIIVGDYSYYDDPLDPEGFEKNVLYNYGSDRLIIGKFCAIATQVKFIMNGANHKLDGISTYPFPIFGHGWEEAIDQVMNLPSKGDTMIGNDVWLGYESLIMPGVKIGDGAIIAARSVVVKDIPPYTVAGGNPAGPLKQRFSDAEIEQLLSICWWDWDIAKITRNVHLIMGGDISLLQNAL</sequence>
<protein>
    <submittedName>
        <fullName evidence="3">CatB-related O-acetyltransferase</fullName>
    </submittedName>
</protein>
<evidence type="ECO:0000313" key="4">
    <source>
        <dbReference type="Proteomes" id="UP000651156"/>
    </source>
</evidence>
<gene>
    <name evidence="3" type="ORF">IQ230_25305</name>
</gene>
<dbReference type="InterPro" id="IPR011004">
    <property type="entry name" value="Trimer_LpxA-like_sf"/>
</dbReference>
<dbReference type="Gene3D" id="2.160.10.10">
    <property type="entry name" value="Hexapeptide repeat proteins"/>
    <property type="match status" value="1"/>
</dbReference>
<dbReference type="PANTHER" id="PTHR43300:SF11">
    <property type="entry name" value="ACETYLTRANSFERASE RV3034C-RELATED"/>
    <property type="match status" value="1"/>
</dbReference>
<organism evidence="3 4">
    <name type="scientific">Gloeocapsopsis crepidinum LEGE 06123</name>
    <dbReference type="NCBI Taxonomy" id="588587"/>
    <lineage>
        <taxon>Bacteria</taxon>
        <taxon>Bacillati</taxon>
        <taxon>Cyanobacteriota</taxon>
        <taxon>Cyanophyceae</taxon>
        <taxon>Oscillatoriophycideae</taxon>
        <taxon>Chroococcales</taxon>
        <taxon>Chroococcaceae</taxon>
        <taxon>Gloeocapsopsis</taxon>
    </lineage>
</organism>
<evidence type="ECO:0000256" key="2">
    <source>
        <dbReference type="ARBA" id="ARBA00022737"/>
    </source>
</evidence>
<keyword evidence="4" id="KW-1185">Reference proteome</keyword>
<dbReference type="CDD" id="cd03349">
    <property type="entry name" value="LbH_XAT"/>
    <property type="match status" value="1"/>
</dbReference>
<evidence type="ECO:0000256" key="1">
    <source>
        <dbReference type="ARBA" id="ARBA00022679"/>
    </source>
</evidence>
<dbReference type="InterPro" id="IPR001451">
    <property type="entry name" value="Hexapep"/>
</dbReference>
<dbReference type="SUPFAM" id="SSF51161">
    <property type="entry name" value="Trimeric LpxA-like enzymes"/>
    <property type="match status" value="1"/>
</dbReference>
<proteinExistence type="predicted"/>
<dbReference type="Pfam" id="PF00132">
    <property type="entry name" value="Hexapep"/>
    <property type="match status" value="1"/>
</dbReference>
<keyword evidence="1" id="KW-0808">Transferase</keyword>
<dbReference type="EMBL" id="JADEWN010000106">
    <property type="protein sequence ID" value="MBE9193583.1"/>
    <property type="molecule type" value="Genomic_DNA"/>
</dbReference>
<dbReference type="InterPro" id="IPR018357">
    <property type="entry name" value="Hexapep_transf_CS"/>
</dbReference>
<dbReference type="PROSITE" id="PS00101">
    <property type="entry name" value="HEXAPEP_TRANSFERASES"/>
    <property type="match status" value="1"/>
</dbReference>
<dbReference type="RefSeq" id="WP_193934958.1">
    <property type="nucleotide sequence ID" value="NZ_CAWPMZ010000007.1"/>
</dbReference>
<comment type="caution">
    <text evidence="3">The sequence shown here is derived from an EMBL/GenBank/DDBJ whole genome shotgun (WGS) entry which is preliminary data.</text>
</comment>
<accession>A0ABR9V255</accession>
<reference evidence="3 4" key="1">
    <citation type="submission" date="2020-10" db="EMBL/GenBank/DDBJ databases">
        <authorList>
            <person name="Castelo-Branco R."/>
            <person name="Eusebio N."/>
            <person name="Adriana R."/>
            <person name="Vieira A."/>
            <person name="Brugerolle De Fraissinette N."/>
            <person name="Rezende De Castro R."/>
            <person name="Schneider M.P."/>
            <person name="Vasconcelos V."/>
            <person name="Leao P.N."/>
        </authorList>
    </citation>
    <scope>NUCLEOTIDE SEQUENCE [LARGE SCALE GENOMIC DNA]</scope>
    <source>
        <strain evidence="3 4">LEGE 06123</strain>
    </source>
</reference>
<dbReference type="PANTHER" id="PTHR43300">
    <property type="entry name" value="ACETYLTRANSFERASE"/>
    <property type="match status" value="1"/>
</dbReference>
<keyword evidence="2" id="KW-0677">Repeat</keyword>
<evidence type="ECO:0000313" key="3">
    <source>
        <dbReference type="EMBL" id="MBE9193583.1"/>
    </source>
</evidence>